<organism evidence="1 2">
    <name type="scientific">Pseudomonas lundensis</name>
    <dbReference type="NCBI Taxonomy" id="86185"/>
    <lineage>
        <taxon>Bacteria</taxon>
        <taxon>Pseudomonadati</taxon>
        <taxon>Pseudomonadota</taxon>
        <taxon>Gammaproteobacteria</taxon>
        <taxon>Pseudomonadales</taxon>
        <taxon>Pseudomonadaceae</taxon>
        <taxon>Pseudomonas</taxon>
    </lineage>
</organism>
<gene>
    <name evidence="1" type="ORF">PLUA15_460054</name>
</gene>
<comment type="caution">
    <text evidence="1">The sequence shown here is derived from an EMBL/GenBank/DDBJ whole genome shotgun (WGS) entry which is preliminary data.</text>
</comment>
<dbReference type="AlphaFoldDB" id="A0AAX2HAY7"/>
<dbReference type="Proteomes" id="UP000219564">
    <property type="component" value="Unassembled WGS sequence"/>
</dbReference>
<protein>
    <submittedName>
        <fullName evidence="1">Uncharacterized protein</fullName>
    </submittedName>
</protein>
<evidence type="ECO:0000313" key="2">
    <source>
        <dbReference type="Proteomes" id="UP000219564"/>
    </source>
</evidence>
<dbReference type="EMBL" id="OBKZ01000041">
    <property type="protein sequence ID" value="SOB53864.1"/>
    <property type="molecule type" value="Genomic_DNA"/>
</dbReference>
<reference evidence="1 2" key="1">
    <citation type="submission" date="2017-08" db="EMBL/GenBank/DDBJ databases">
        <authorList>
            <person name="Chaillou S."/>
        </authorList>
    </citation>
    <scope>NUCLEOTIDE SEQUENCE [LARGE SCALE GENOMIC DNA]</scope>
    <source>
        <strain evidence="1 2">MFPA15A1205</strain>
    </source>
</reference>
<proteinExistence type="predicted"/>
<accession>A0AAX2HAY7</accession>
<evidence type="ECO:0000313" key="1">
    <source>
        <dbReference type="EMBL" id="SOB53864.1"/>
    </source>
</evidence>
<name>A0AAX2HAY7_9PSED</name>
<sequence>MDFMKVARSFRESLDAQKSEGTLPLHMQRFPVCCCGVVSALLGHYLNASGVQAEYVCGSGHAWLEFEDVVIDITSDQFAGRPAVFVGAKDDWYRSLGESSRRIAIRLKSNHYGEESHVLREILRKAQLPNPDI</sequence>
<dbReference type="RefSeq" id="WP_097192472.1">
    <property type="nucleotide sequence ID" value="NZ_OBKZ01000041.1"/>
</dbReference>